<comment type="caution">
    <text evidence="1">The sequence shown here is derived from an EMBL/GenBank/DDBJ whole genome shotgun (WGS) entry which is preliminary data.</text>
</comment>
<proteinExistence type="predicted"/>
<dbReference type="EMBL" id="CANHGI010000005">
    <property type="protein sequence ID" value="CAI5451361.1"/>
    <property type="molecule type" value="Genomic_DNA"/>
</dbReference>
<keyword evidence="2" id="KW-1185">Reference proteome</keyword>
<protein>
    <submittedName>
        <fullName evidence="1">Uncharacterized protein</fullName>
    </submittedName>
</protein>
<name>A0A9P1N7W5_9PELO</name>
<gene>
    <name evidence="1" type="ORF">CAMP_LOCUS13998</name>
</gene>
<reference evidence="1" key="1">
    <citation type="submission" date="2022-11" db="EMBL/GenBank/DDBJ databases">
        <authorList>
            <person name="Kikuchi T."/>
        </authorList>
    </citation>
    <scope>NUCLEOTIDE SEQUENCE</scope>
    <source>
        <strain evidence="1">PS1010</strain>
    </source>
</reference>
<evidence type="ECO:0000313" key="2">
    <source>
        <dbReference type="Proteomes" id="UP001152747"/>
    </source>
</evidence>
<organism evidence="1 2">
    <name type="scientific">Caenorhabditis angaria</name>
    <dbReference type="NCBI Taxonomy" id="860376"/>
    <lineage>
        <taxon>Eukaryota</taxon>
        <taxon>Metazoa</taxon>
        <taxon>Ecdysozoa</taxon>
        <taxon>Nematoda</taxon>
        <taxon>Chromadorea</taxon>
        <taxon>Rhabditida</taxon>
        <taxon>Rhabditina</taxon>
        <taxon>Rhabditomorpha</taxon>
        <taxon>Rhabditoidea</taxon>
        <taxon>Rhabditidae</taxon>
        <taxon>Peloderinae</taxon>
        <taxon>Caenorhabditis</taxon>
    </lineage>
</organism>
<sequence length="267" mass="31651">MAECGENVEPFVFFKHFSVDFMKDIWKYLPYRDAQNLRRTHSAFDDSYRFNRRYIDGPICDAIITHQGKVILKQTGRLIQGDHFVNLICRNLLIQADYLVLSDIRSIIGTWSIGRIETLGSLLTDDVIQYLHEKADKLKIKSFGYNHFGVFLPKLDSVHIQWPSRIHNLDNFFEMAPNLRSLQINLQRNDLMEFYETLKKYWSDKIEMIVIKRAVRGPLLPGHIYQEHADFIQAVYIHFGDRLRVFVDWSDLKIILCLPHIREYRFP</sequence>
<dbReference type="Proteomes" id="UP001152747">
    <property type="component" value="Unassembled WGS sequence"/>
</dbReference>
<dbReference type="AlphaFoldDB" id="A0A9P1N7W5"/>
<accession>A0A9P1N7W5</accession>
<evidence type="ECO:0000313" key="1">
    <source>
        <dbReference type="EMBL" id="CAI5451361.1"/>
    </source>
</evidence>